<evidence type="ECO:0000256" key="1">
    <source>
        <dbReference type="SAM" id="Coils"/>
    </source>
</evidence>
<reference evidence="2 4" key="2">
    <citation type="journal article" date="2013" name="Nature">
        <title>Insights into bilaterian evolution from three spiralian genomes.</title>
        <authorList>
            <person name="Simakov O."/>
            <person name="Marletaz F."/>
            <person name="Cho S.J."/>
            <person name="Edsinger-Gonzales E."/>
            <person name="Havlak P."/>
            <person name="Hellsten U."/>
            <person name="Kuo D.H."/>
            <person name="Larsson T."/>
            <person name="Lv J."/>
            <person name="Arendt D."/>
            <person name="Savage R."/>
            <person name="Osoegawa K."/>
            <person name="de Jong P."/>
            <person name="Grimwood J."/>
            <person name="Chapman J.A."/>
            <person name="Shapiro H."/>
            <person name="Aerts A."/>
            <person name="Otillar R.P."/>
            <person name="Terry A.Y."/>
            <person name="Boore J.L."/>
            <person name="Grigoriev I.V."/>
            <person name="Lindberg D.R."/>
            <person name="Seaver E.C."/>
            <person name="Weisblat D.A."/>
            <person name="Putnam N.H."/>
            <person name="Rokhsar D.S."/>
        </authorList>
    </citation>
    <scope>NUCLEOTIDE SEQUENCE</scope>
    <source>
        <strain evidence="2 4">I ESC-2004</strain>
    </source>
</reference>
<reference evidence="4" key="1">
    <citation type="submission" date="2012-12" db="EMBL/GenBank/DDBJ databases">
        <authorList>
            <person name="Hellsten U."/>
            <person name="Grimwood J."/>
            <person name="Chapman J.A."/>
            <person name="Shapiro H."/>
            <person name="Aerts A."/>
            <person name="Otillar R.P."/>
            <person name="Terry A.Y."/>
            <person name="Boore J.L."/>
            <person name="Simakov O."/>
            <person name="Marletaz F."/>
            <person name="Cho S.-J."/>
            <person name="Edsinger-Gonzales E."/>
            <person name="Havlak P."/>
            <person name="Kuo D.-H."/>
            <person name="Larsson T."/>
            <person name="Lv J."/>
            <person name="Arendt D."/>
            <person name="Savage R."/>
            <person name="Osoegawa K."/>
            <person name="de Jong P."/>
            <person name="Lindberg D.R."/>
            <person name="Seaver E.C."/>
            <person name="Weisblat D.A."/>
            <person name="Putnam N.H."/>
            <person name="Grigoriev I.V."/>
            <person name="Rokhsar D.S."/>
        </authorList>
    </citation>
    <scope>NUCLEOTIDE SEQUENCE</scope>
    <source>
        <strain evidence="4">I ESC-2004</strain>
    </source>
</reference>
<dbReference type="EMBL" id="AMQN01010045">
    <property type="status" value="NOT_ANNOTATED_CDS"/>
    <property type="molecule type" value="Genomic_DNA"/>
</dbReference>
<dbReference type="EnsemblMetazoa" id="CapteT226055">
    <property type="protein sequence ID" value="CapteP226055"/>
    <property type="gene ID" value="CapteG226055"/>
</dbReference>
<evidence type="ECO:0000313" key="2">
    <source>
        <dbReference type="EMBL" id="ELT99380.1"/>
    </source>
</evidence>
<dbReference type="HOGENOM" id="CLU_2225688_0_0_1"/>
<gene>
    <name evidence="2" type="ORF">CAPTEDRAFT_226055</name>
</gene>
<name>R7U8F9_CAPTE</name>
<sequence length="106" mass="12193">MVRQLPLIEGAAFLNSCAQYDVLNKRLEDTNQSQEKFKRETDALAVQLRSALDELTPLRAAHEKCEVRNQNLKRKMESLKDSVRALEARLPRGRISICRNLMKPKS</sequence>
<reference evidence="3" key="3">
    <citation type="submission" date="2015-06" db="UniProtKB">
        <authorList>
            <consortium name="EnsemblMetazoa"/>
        </authorList>
    </citation>
    <scope>IDENTIFICATION</scope>
</reference>
<keyword evidence="1" id="KW-0175">Coiled coil</keyword>
<evidence type="ECO:0000313" key="4">
    <source>
        <dbReference type="Proteomes" id="UP000014760"/>
    </source>
</evidence>
<dbReference type="Proteomes" id="UP000014760">
    <property type="component" value="Unassembled WGS sequence"/>
</dbReference>
<dbReference type="AlphaFoldDB" id="R7U8F9"/>
<organism evidence="2">
    <name type="scientific">Capitella teleta</name>
    <name type="common">Polychaete worm</name>
    <dbReference type="NCBI Taxonomy" id="283909"/>
    <lineage>
        <taxon>Eukaryota</taxon>
        <taxon>Metazoa</taxon>
        <taxon>Spiralia</taxon>
        <taxon>Lophotrochozoa</taxon>
        <taxon>Annelida</taxon>
        <taxon>Polychaeta</taxon>
        <taxon>Sedentaria</taxon>
        <taxon>Scolecida</taxon>
        <taxon>Capitellidae</taxon>
        <taxon>Capitella</taxon>
    </lineage>
</organism>
<keyword evidence="4" id="KW-1185">Reference proteome</keyword>
<accession>R7U8F9</accession>
<protein>
    <submittedName>
        <fullName evidence="2 3">Uncharacterized protein</fullName>
    </submittedName>
</protein>
<proteinExistence type="predicted"/>
<feature type="coiled-coil region" evidence="1">
    <location>
        <begin position="20"/>
        <end position="89"/>
    </location>
</feature>
<dbReference type="EMBL" id="KB306898">
    <property type="protein sequence ID" value="ELT99380.1"/>
    <property type="molecule type" value="Genomic_DNA"/>
</dbReference>
<evidence type="ECO:0000313" key="3">
    <source>
        <dbReference type="EnsemblMetazoa" id="CapteP226055"/>
    </source>
</evidence>